<comment type="caution">
    <text evidence="1">The sequence shown here is derived from an EMBL/GenBank/DDBJ whole genome shotgun (WGS) entry which is preliminary data.</text>
</comment>
<name>A0A4Q7YXJ8_9BACT</name>
<dbReference type="Proteomes" id="UP000292958">
    <property type="component" value="Unassembled WGS sequence"/>
</dbReference>
<evidence type="ECO:0000313" key="2">
    <source>
        <dbReference type="Proteomes" id="UP000292958"/>
    </source>
</evidence>
<organism evidence="1 2">
    <name type="scientific">Edaphobacter modestus</name>
    <dbReference type="NCBI Taxonomy" id="388466"/>
    <lineage>
        <taxon>Bacteria</taxon>
        <taxon>Pseudomonadati</taxon>
        <taxon>Acidobacteriota</taxon>
        <taxon>Terriglobia</taxon>
        <taxon>Terriglobales</taxon>
        <taxon>Acidobacteriaceae</taxon>
        <taxon>Edaphobacter</taxon>
    </lineage>
</organism>
<dbReference type="OrthoDB" id="121602at2"/>
<keyword evidence="2" id="KW-1185">Reference proteome</keyword>
<evidence type="ECO:0000313" key="1">
    <source>
        <dbReference type="EMBL" id="RZU41825.1"/>
    </source>
</evidence>
<sequence length="127" mass="13005">MSFIGVLEAVGKGFEKGLKWALNYAIPVEKLLVLLFPAASPVAAEIVDATTLIQNAVLLVEQKYAASGAQSGTGAEKLSEVLLLTEQAVTALLAKAGINADSGFIASIISAVVAILNVQQAQAPATV</sequence>
<dbReference type="EMBL" id="SHKW01000001">
    <property type="protein sequence ID" value="RZU41825.1"/>
    <property type="molecule type" value="Genomic_DNA"/>
</dbReference>
<protein>
    <submittedName>
        <fullName evidence="1">Uncharacterized protein</fullName>
    </submittedName>
</protein>
<dbReference type="AlphaFoldDB" id="A0A4Q7YXJ8"/>
<gene>
    <name evidence="1" type="ORF">BDD14_3362</name>
</gene>
<accession>A0A4Q7YXJ8</accession>
<proteinExistence type="predicted"/>
<dbReference type="RefSeq" id="WP_130419678.1">
    <property type="nucleotide sequence ID" value="NZ_SHKW01000001.1"/>
</dbReference>
<reference evidence="1 2" key="1">
    <citation type="submission" date="2019-02" db="EMBL/GenBank/DDBJ databases">
        <title>Genomic Encyclopedia of Archaeal and Bacterial Type Strains, Phase II (KMG-II): from individual species to whole genera.</title>
        <authorList>
            <person name="Goeker M."/>
        </authorList>
    </citation>
    <scope>NUCLEOTIDE SEQUENCE [LARGE SCALE GENOMIC DNA]</scope>
    <source>
        <strain evidence="1 2">DSM 18101</strain>
    </source>
</reference>